<sequence length="231" mass="26187">MSPDTAQPDVALVPAPAHGIWRLGKYKEPVKYETISQEDHAQTGGNRWSLVSYGTLYCASEHDGCFAEALAPFRVHPAMREVIADDWPEPAFMTPGKMTREWTTSHILVRLRPPAEARFLDVDDERTLATLSRELGDKLAEQGVERLTTEHIQGFNRRITRQISAWAITQRTGPGQQERLIHGIAYRSRFGMRQCWAVFNDVELTQEESTYISPQSDALLRVADEYGLTML</sequence>
<name>A0ABT7GWL1_9ACTN</name>
<dbReference type="InterPro" id="IPR014914">
    <property type="entry name" value="RES_dom"/>
</dbReference>
<evidence type="ECO:0000259" key="1">
    <source>
        <dbReference type="Pfam" id="PF08808"/>
    </source>
</evidence>
<gene>
    <name evidence="2" type="ORF">QEZ40_002604</name>
</gene>
<dbReference type="Proteomes" id="UP001223390">
    <property type="component" value="Unassembled WGS sequence"/>
</dbReference>
<organism evidence="2 3">
    <name type="scientific">Streptomyces katrae</name>
    <dbReference type="NCBI Taxonomy" id="68223"/>
    <lineage>
        <taxon>Bacteria</taxon>
        <taxon>Bacillati</taxon>
        <taxon>Actinomycetota</taxon>
        <taxon>Actinomycetes</taxon>
        <taxon>Kitasatosporales</taxon>
        <taxon>Streptomycetaceae</taxon>
        <taxon>Streptomyces</taxon>
    </lineage>
</organism>
<dbReference type="EMBL" id="JASITI010000021">
    <property type="protein sequence ID" value="MDK9497661.1"/>
    <property type="molecule type" value="Genomic_DNA"/>
</dbReference>
<evidence type="ECO:0000313" key="3">
    <source>
        <dbReference type="Proteomes" id="UP001223390"/>
    </source>
</evidence>
<reference evidence="2 3" key="1">
    <citation type="submission" date="2023-05" db="EMBL/GenBank/DDBJ databases">
        <title>Sequencing and Assembly of Streptomyces sp. NP73.</title>
        <authorList>
            <person name="Konwar A.N."/>
            <person name="Saikia K."/>
            <person name="Thakur D."/>
        </authorList>
    </citation>
    <scope>NUCLEOTIDE SEQUENCE [LARGE SCALE GENOMIC DNA]</scope>
    <source>
        <strain evidence="2 3">NP73</strain>
    </source>
</reference>
<accession>A0ABT7GWL1</accession>
<evidence type="ECO:0000313" key="2">
    <source>
        <dbReference type="EMBL" id="MDK9497661.1"/>
    </source>
</evidence>
<comment type="caution">
    <text evidence="2">The sequence shown here is derived from an EMBL/GenBank/DDBJ whole genome shotgun (WGS) entry which is preliminary data.</text>
</comment>
<proteinExistence type="predicted"/>
<keyword evidence="3" id="KW-1185">Reference proteome</keyword>
<protein>
    <submittedName>
        <fullName evidence="2">RES domain-containing protein</fullName>
    </submittedName>
</protein>
<dbReference type="Pfam" id="PF08808">
    <property type="entry name" value="RES"/>
    <property type="match status" value="1"/>
</dbReference>
<feature type="domain" description="RES" evidence="1">
    <location>
        <begin position="21"/>
        <end position="201"/>
    </location>
</feature>
<dbReference type="RefSeq" id="WP_125812888.1">
    <property type="nucleotide sequence ID" value="NZ_JASITI010000021.1"/>
</dbReference>